<dbReference type="GO" id="GO:0005524">
    <property type="term" value="F:ATP binding"/>
    <property type="evidence" value="ECO:0007669"/>
    <property type="project" value="UniProtKB-KW"/>
</dbReference>
<keyword evidence="5" id="KW-0133">Cell shape</keyword>
<dbReference type="PANTHER" id="PTHR42749">
    <property type="entry name" value="CELL SHAPE-DETERMINING PROTEIN MREB"/>
    <property type="match status" value="1"/>
</dbReference>
<dbReference type="SUPFAM" id="SSF53067">
    <property type="entry name" value="Actin-like ATPase domain"/>
    <property type="match status" value="2"/>
</dbReference>
<dbReference type="NCBIfam" id="TIGR00904">
    <property type="entry name" value="mreB"/>
    <property type="match status" value="1"/>
</dbReference>
<accession>A0A6J6U3Q6</accession>
<evidence type="ECO:0000313" key="7">
    <source>
        <dbReference type="EMBL" id="CAB4754590.1"/>
    </source>
</evidence>
<dbReference type="InterPro" id="IPR056546">
    <property type="entry name" value="MreB_MamK-like"/>
</dbReference>
<dbReference type="Gene3D" id="3.30.420.40">
    <property type="match status" value="2"/>
</dbReference>
<evidence type="ECO:0000256" key="4">
    <source>
        <dbReference type="ARBA" id="ARBA00022840"/>
    </source>
</evidence>
<protein>
    <submittedName>
        <fullName evidence="7">Unannotated protein</fullName>
    </submittedName>
</protein>
<dbReference type="EMBL" id="CAEZZK010000041">
    <property type="protein sequence ID" value="CAB4754590.1"/>
    <property type="molecule type" value="Genomic_DNA"/>
</dbReference>
<dbReference type="CDD" id="cd10225">
    <property type="entry name" value="ASKHA_NBD_MreB-like"/>
    <property type="match status" value="1"/>
</dbReference>
<comment type="subcellular location">
    <subcellularLocation>
        <location evidence="1">Cytoplasm</location>
    </subcellularLocation>
</comment>
<evidence type="ECO:0000256" key="1">
    <source>
        <dbReference type="ARBA" id="ARBA00004496"/>
    </source>
</evidence>
<name>A0A6J6U3Q6_9ZZZZ</name>
<dbReference type="GO" id="GO:0005737">
    <property type="term" value="C:cytoplasm"/>
    <property type="evidence" value="ECO:0007669"/>
    <property type="project" value="UniProtKB-SubCell"/>
</dbReference>
<dbReference type="NCBIfam" id="NF010539">
    <property type="entry name" value="PRK13927.1"/>
    <property type="match status" value="1"/>
</dbReference>
<keyword evidence="2" id="KW-0963">Cytoplasm</keyword>
<evidence type="ECO:0000256" key="5">
    <source>
        <dbReference type="ARBA" id="ARBA00022960"/>
    </source>
</evidence>
<organism evidence="7">
    <name type="scientific">freshwater metagenome</name>
    <dbReference type="NCBI Taxonomy" id="449393"/>
    <lineage>
        <taxon>unclassified sequences</taxon>
        <taxon>metagenomes</taxon>
        <taxon>ecological metagenomes</taxon>
    </lineage>
</organism>
<gene>
    <name evidence="7" type="ORF">UFOPK2855_00332</name>
</gene>
<keyword evidence="4" id="KW-0067">ATP-binding</keyword>
<sequence length="343" mass="36520">MVGGNPLSMSRAIAVDLGTANTLIFVKGQGLVLNEPTMVAVDNRSGLVVAVGHEAKRMRGRTPKNLRLVRPVRDGVIVDFDLCEQMFKQFLQRVLTSRWGKPTLLVVVPSELTGIERRAFKDAAEFAGARRPVEVIEKTIAAAIGLGLPLYEPSANLVVVIGGGTTEVAVISLGGIVTENSVRIGGDEFNNIIVAGFKRIFKLDIGENTAEEVKIHLGSAWPLTEEIVGDVGGRDVATGLPRTQEVTTEQIREILDDGVNKIIDAIKKTLERTPPELASDVISNGMHIVGGSALLAGLQERITHETGIQAFIPAEPLLSVIVGAGYSLDNLGAIKGSSPQGEE</sequence>
<dbReference type="InterPro" id="IPR004753">
    <property type="entry name" value="MreB"/>
</dbReference>
<keyword evidence="3" id="KW-0547">Nucleotide-binding</keyword>
<dbReference type="AlphaFoldDB" id="A0A6J6U3Q6"/>
<proteinExistence type="inferred from homology"/>
<dbReference type="HAMAP" id="MF_02207">
    <property type="entry name" value="MreB"/>
    <property type="match status" value="1"/>
</dbReference>
<dbReference type="PRINTS" id="PR01652">
    <property type="entry name" value="SHAPEPROTEIN"/>
</dbReference>
<dbReference type="InterPro" id="IPR043129">
    <property type="entry name" value="ATPase_NBD"/>
</dbReference>
<comment type="similarity">
    <text evidence="6">Belongs to the FtsA/MreB family.</text>
</comment>
<evidence type="ECO:0000256" key="3">
    <source>
        <dbReference type="ARBA" id="ARBA00022741"/>
    </source>
</evidence>
<evidence type="ECO:0000256" key="6">
    <source>
        <dbReference type="ARBA" id="ARBA00023458"/>
    </source>
</evidence>
<dbReference type="Pfam" id="PF06723">
    <property type="entry name" value="MreB_Mbl"/>
    <property type="match status" value="1"/>
</dbReference>
<evidence type="ECO:0000256" key="2">
    <source>
        <dbReference type="ARBA" id="ARBA00022490"/>
    </source>
</evidence>
<dbReference type="GO" id="GO:0008360">
    <property type="term" value="P:regulation of cell shape"/>
    <property type="evidence" value="ECO:0007669"/>
    <property type="project" value="UniProtKB-KW"/>
</dbReference>
<reference evidence="7" key="1">
    <citation type="submission" date="2020-05" db="EMBL/GenBank/DDBJ databases">
        <authorList>
            <person name="Chiriac C."/>
            <person name="Salcher M."/>
            <person name="Ghai R."/>
            <person name="Kavagutti S V."/>
        </authorList>
    </citation>
    <scope>NUCLEOTIDE SEQUENCE</scope>
</reference>
<dbReference type="PANTHER" id="PTHR42749:SF1">
    <property type="entry name" value="CELL SHAPE-DETERMINING PROTEIN MREB"/>
    <property type="match status" value="1"/>
</dbReference>
<dbReference type="GO" id="GO:0000902">
    <property type="term" value="P:cell morphogenesis"/>
    <property type="evidence" value="ECO:0007669"/>
    <property type="project" value="InterPro"/>
</dbReference>